<dbReference type="STRING" id="1231657.A0A1Y1ZIA6"/>
<keyword evidence="3" id="KW-1185">Reference proteome</keyword>
<feature type="transmembrane region" description="Helical" evidence="1">
    <location>
        <begin position="206"/>
        <end position="227"/>
    </location>
</feature>
<evidence type="ECO:0000313" key="3">
    <source>
        <dbReference type="Proteomes" id="UP000193144"/>
    </source>
</evidence>
<accession>A0A1Y1ZIA6</accession>
<gene>
    <name evidence="2" type="ORF">BCR34DRAFT_588939</name>
</gene>
<evidence type="ECO:0000313" key="2">
    <source>
        <dbReference type="EMBL" id="ORY09990.1"/>
    </source>
</evidence>
<dbReference type="EMBL" id="MCFA01000079">
    <property type="protein sequence ID" value="ORY09990.1"/>
    <property type="molecule type" value="Genomic_DNA"/>
</dbReference>
<dbReference type="AlphaFoldDB" id="A0A1Y1ZIA6"/>
<organism evidence="2 3">
    <name type="scientific">Clohesyomyces aquaticus</name>
    <dbReference type="NCBI Taxonomy" id="1231657"/>
    <lineage>
        <taxon>Eukaryota</taxon>
        <taxon>Fungi</taxon>
        <taxon>Dikarya</taxon>
        <taxon>Ascomycota</taxon>
        <taxon>Pezizomycotina</taxon>
        <taxon>Dothideomycetes</taxon>
        <taxon>Pleosporomycetidae</taxon>
        <taxon>Pleosporales</taxon>
        <taxon>Lindgomycetaceae</taxon>
        <taxon>Clohesyomyces</taxon>
    </lineage>
</organism>
<dbReference type="InterPro" id="IPR021109">
    <property type="entry name" value="Peptidase_aspartic_dom_sf"/>
</dbReference>
<name>A0A1Y1ZIA6_9PLEO</name>
<comment type="caution">
    <text evidence="2">The sequence shown here is derived from an EMBL/GenBank/DDBJ whole genome shotgun (WGS) entry which is preliminary data.</text>
</comment>
<dbReference type="Gene3D" id="2.40.70.10">
    <property type="entry name" value="Acid Proteases"/>
    <property type="match status" value="1"/>
</dbReference>
<dbReference type="OrthoDB" id="4074350at2759"/>
<reference evidence="2 3" key="1">
    <citation type="submission" date="2016-07" db="EMBL/GenBank/DDBJ databases">
        <title>Pervasive Adenine N6-methylation of Active Genes in Fungi.</title>
        <authorList>
            <consortium name="DOE Joint Genome Institute"/>
            <person name="Mondo S.J."/>
            <person name="Dannebaum R.O."/>
            <person name="Kuo R.C."/>
            <person name="Labutti K."/>
            <person name="Haridas S."/>
            <person name="Kuo A."/>
            <person name="Salamov A."/>
            <person name="Ahrendt S.R."/>
            <person name="Lipzen A."/>
            <person name="Sullivan W."/>
            <person name="Andreopoulos W.B."/>
            <person name="Clum A."/>
            <person name="Lindquist E."/>
            <person name="Daum C."/>
            <person name="Ramamoorthy G.K."/>
            <person name="Gryganskyi A."/>
            <person name="Culley D."/>
            <person name="Magnuson J.K."/>
            <person name="James T.Y."/>
            <person name="O'Malley M.A."/>
            <person name="Stajich J.E."/>
            <person name="Spatafora J.W."/>
            <person name="Visel A."/>
            <person name="Grigoriev I.V."/>
        </authorList>
    </citation>
    <scope>NUCLEOTIDE SEQUENCE [LARGE SCALE GENOMIC DNA]</scope>
    <source>
        <strain evidence="2 3">CBS 115471</strain>
    </source>
</reference>
<evidence type="ECO:0008006" key="4">
    <source>
        <dbReference type="Google" id="ProtNLM"/>
    </source>
</evidence>
<proteinExistence type="predicted"/>
<keyword evidence="1" id="KW-0812">Transmembrane</keyword>
<dbReference type="Proteomes" id="UP000193144">
    <property type="component" value="Unassembled WGS sequence"/>
</dbReference>
<protein>
    <recommendedName>
        <fullName evidence="4">Peptidase A1 domain-containing protein</fullName>
    </recommendedName>
</protein>
<keyword evidence="1" id="KW-0472">Membrane</keyword>
<sequence>MSFTLLGRSIGVETGGSPFDFEEKKGLLLSNTSQPSTLTVNPDPGAAYIHLPGKTCEEIAKYLTITFEKSLKYWLWNTAGDAAKKIITSPAYLGFTFPPAPSASNNVTIKVPFSLLNLTLDTPITKTPTSYFPCQAYTPSDDQNLDLPDVFTNQTLFAQSWSPNWTALPKAAVAQPTSAINVARPGPTTSAVAPKGPTGMSVGAKAGIGLSAAAVALLAIGVVIIFARHRRQKQALELQSLTAANAETIVFEDKPSSQFELEHPPGELGGGVNYYTYELPTATPEMGPMSPLSPPVPKDQ</sequence>
<keyword evidence="1" id="KW-1133">Transmembrane helix</keyword>
<evidence type="ECO:0000256" key="1">
    <source>
        <dbReference type="SAM" id="Phobius"/>
    </source>
</evidence>